<gene>
    <name evidence="1" type="ORF">Cco03nite_60830</name>
</gene>
<accession>A0A8J3KVI3</accession>
<reference evidence="1 2" key="1">
    <citation type="submission" date="2021-01" db="EMBL/GenBank/DDBJ databases">
        <title>Whole genome shotgun sequence of Catellatospora coxensis NBRC 107359.</title>
        <authorList>
            <person name="Komaki H."/>
            <person name="Tamura T."/>
        </authorList>
    </citation>
    <scope>NUCLEOTIDE SEQUENCE [LARGE SCALE GENOMIC DNA]</scope>
    <source>
        <strain evidence="1 2">NBRC 107359</strain>
    </source>
</reference>
<dbReference type="AlphaFoldDB" id="A0A8J3KVI3"/>
<evidence type="ECO:0000313" key="1">
    <source>
        <dbReference type="EMBL" id="GIG09383.1"/>
    </source>
</evidence>
<dbReference type="Proteomes" id="UP000630887">
    <property type="component" value="Unassembled WGS sequence"/>
</dbReference>
<dbReference type="EMBL" id="BONI01000064">
    <property type="protein sequence ID" value="GIG09383.1"/>
    <property type="molecule type" value="Genomic_DNA"/>
</dbReference>
<sequence length="61" mass="6684">MRCQARGQSKYEQAARPDATLSVRIDHADIRVNRVADAGRCRTVPADMRSTLAISTPQSAI</sequence>
<proteinExistence type="predicted"/>
<name>A0A8J3KVI3_9ACTN</name>
<organism evidence="1 2">
    <name type="scientific">Catellatospora coxensis</name>
    <dbReference type="NCBI Taxonomy" id="310354"/>
    <lineage>
        <taxon>Bacteria</taxon>
        <taxon>Bacillati</taxon>
        <taxon>Actinomycetota</taxon>
        <taxon>Actinomycetes</taxon>
        <taxon>Micromonosporales</taxon>
        <taxon>Micromonosporaceae</taxon>
        <taxon>Catellatospora</taxon>
    </lineage>
</organism>
<protein>
    <submittedName>
        <fullName evidence="1">Uncharacterized protein</fullName>
    </submittedName>
</protein>
<comment type="caution">
    <text evidence="1">The sequence shown here is derived from an EMBL/GenBank/DDBJ whole genome shotgun (WGS) entry which is preliminary data.</text>
</comment>
<evidence type="ECO:0000313" key="2">
    <source>
        <dbReference type="Proteomes" id="UP000630887"/>
    </source>
</evidence>
<keyword evidence="2" id="KW-1185">Reference proteome</keyword>